<dbReference type="InterPro" id="IPR036396">
    <property type="entry name" value="Cyt_P450_sf"/>
</dbReference>
<evidence type="ECO:0000256" key="1">
    <source>
        <dbReference type="ARBA" id="ARBA00001971"/>
    </source>
</evidence>
<dbReference type="GO" id="GO:0020037">
    <property type="term" value="F:heme binding"/>
    <property type="evidence" value="ECO:0007669"/>
    <property type="project" value="InterPro"/>
</dbReference>
<reference evidence="10 11" key="1">
    <citation type="journal article" date="2015" name="Sci. Rep.">
        <title>Chromosome-level genome map provides insights into diverse defense mechanisms in the medicinal fungus Ganoderma sinense.</title>
        <authorList>
            <person name="Zhu Y."/>
            <person name="Xu J."/>
            <person name="Sun C."/>
            <person name="Zhou S."/>
            <person name="Xu H."/>
            <person name="Nelson D.R."/>
            <person name="Qian J."/>
            <person name="Song J."/>
            <person name="Luo H."/>
            <person name="Xiang L."/>
            <person name="Li Y."/>
            <person name="Xu Z."/>
            <person name="Ji A."/>
            <person name="Wang L."/>
            <person name="Lu S."/>
            <person name="Hayward A."/>
            <person name="Sun W."/>
            <person name="Li X."/>
            <person name="Schwartz D.C."/>
            <person name="Wang Y."/>
            <person name="Chen S."/>
        </authorList>
    </citation>
    <scope>NUCLEOTIDE SEQUENCE [LARGE SCALE GENOMIC DNA]</scope>
    <source>
        <strain evidence="10 11">ZZ0214-1</strain>
    </source>
</reference>
<dbReference type="Pfam" id="PF00067">
    <property type="entry name" value="p450"/>
    <property type="match status" value="1"/>
</dbReference>
<keyword evidence="11" id="KW-1185">Reference proteome</keyword>
<dbReference type="SUPFAM" id="SSF48264">
    <property type="entry name" value="Cytochrome P450"/>
    <property type="match status" value="1"/>
</dbReference>
<sequence>MDAKVPIIAALVVHQVLRRYETYTFSFYPLALLAPPLLILFLPFHNGYGPAPTLGAFLQCLALYLATLAASIAAYRLSPFHPLARYPGPFLGKLSGFWMAYVSTGGRQQHYLKALHDRYGDVLRIGPNTVVIRKSSTANTLIGGAGLPKGPQQLGRFLSDRNLAMIALQDTELHIQRRRAWNRGLSPAALKGYEDQIAKRAGQLVSKIEEHKGEKEVLLDHWFGYFTYDFMSDMAFGGGTGDMLSGKGDTSFWTGLERSARNATFFGHVPWFGVLLGRIPFLMSGSKDFLGKCKDSAARRLQRGSVTRDLFHYLNHEDVQDSKHPRPPFQQLVSDGILAMVAGSDTVASTLTSLFACLFAHPEVYEKLQEEVDKYYPPGEALHTKHHRDMHYLTGVINETMRIFPAVPNCTQRQVPKTGDGITVDGVYLPPGTAFWMNAYSMQTDAHNFSPSPSAFLPERWLPPSDARALCHGPGYVHNEAAFMPFSIGPMNCVGKALALQEMRTVMCGILQRVRLRPVEGWQLADYDRGFKDYFVTVRGELPAVVEVRAGRA</sequence>
<protein>
    <submittedName>
        <fullName evidence="10">Cytochrome P450</fullName>
    </submittedName>
</protein>
<dbReference type="AlphaFoldDB" id="A0A2G8RVR7"/>
<keyword evidence="7" id="KW-0503">Monooxygenase</keyword>
<keyword evidence="9" id="KW-0812">Transmembrane</keyword>
<dbReference type="OrthoDB" id="2724649at2759"/>
<dbReference type="PRINTS" id="PR00463">
    <property type="entry name" value="EP450I"/>
</dbReference>
<feature type="transmembrane region" description="Helical" evidence="9">
    <location>
        <begin position="56"/>
        <end position="75"/>
    </location>
</feature>
<keyword evidence="8" id="KW-0349">Heme</keyword>
<evidence type="ECO:0000256" key="5">
    <source>
        <dbReference type="ARBA" id="ARBA00023002"/>
    </source>
</evidence>
<comment type="similarity">
    <text evidence="3">Belongs to the cytochrome P450 family.</text>
</comment>
<keyword evidence="6 8" id="KW-0408">Iron</keyword>
<dbReference type="EMBL" id="AYKW01000045">
    <property type="protein sequence ID" value="PIL25602.1"/>
    <property type="molecule type" value="Genomic_DNA"/>
</dbReference>
<keyword evidence="4 8" id="KW-0479">Metal-binding</keyword>
<dbReference type="PANTHER" id="PTHR24305:SF187">
    <property type="entry name" value="P450, PUTATIVE (EUROFUNG)-RELATED"/>
    <property type="match status" value="1"/>
</dbReference>
<dbReference type="GO" id="GO:0005506">
    <property type="term" value="F:iron ion binding"/>
    <property type="evidence" value="ECO:0007669"/>
    <property type="project" value="InterPro"/>
</dbReference>
<dbReference type="STRING" id="1077348.A0A2G8RVR7"/>
<evidence type="ECO:0000256" key="6">
    <source>
        <dbReference type="ARBA" id="ARBA00023004"/>
    </source>
</evidence>
<dbReference type="PRINTS" id="PR00385">
    <property type="entry name" value="P450"/>
</dbReference>
<keyword evidence="9" id="KW-0472">Membrane</keyword>
<keyword evidence="9" id="KW-1133">Transmembrane helix</keyword>
<evidence type="ECO:0000256" key="4">
    <source>
        <dbReference type="ARBA" id="ARBA00022723"/>
    </source>
</evidence>
<dbReference type="InterPro" id="IPR002401">
    <property type="entry name" value="Cyt_P450_E_grp-I"/>
</dbReference>
<organism evidence="10 11">
    <name type="scientific">Ganoderma sinense ZZ0214-1</name>
    <dbReference type="NCBI Taxonomy" id="1077348"/>
    <lineage>
        <taxon>Eukaryota</taxon>
        <taxon>Fungi</taxon>
        <taxon>Dikarya</taxon>
        <taxon>Basidiomycota</taxon>
        <taxon>Agaricomycotina</taxon>
        <taxon>Agaricomycetes</taxon>
        <taxon>Polyporales</taxon>
        <taxon>Polyporaceae</taxon>
        <taxon>Ganoderma</taxon>
    </lineage>
</organism>
<comment type="pathway">
    <text evidence="2">Secondary metabolite biosynthesis.</text>
</comment>
<feature type="binding site" description="axial binding residue" evidence="8">
    <location>
        <position position="493"/>
    </location>
    <ligand>
        <name>heme</name>
        <dbReference type="ChEBI" id="CHEBI:30413"/>
    </ligand>
    <ligandPart>
        <name>Fe</name>
        <dbReference type="ChEBI" id="CHEBI:18248"/>
    </ligandPart>
</feature>
<dbReference type="PANTHER" id="PTHR24305">
    <property type="entry name" value="CYTOCHROME P450"/>
    <property type="match status" value="1"/>
</dbReference>
<feature type="transmembrane region" description="Helical" evidence="9">
    <location>
        <begin position="25"/>
        <end position="44"/>
    </location>
</feature>
<dbReference type="Proteomes" id="UP000230002">
    <property type="component" value="Unassembled WGS sequence"/>
</dbReference>
<dbReference type="GO" id="GO:0016705">
    <property type="term" value="F:oxidoreductase activity, acting on paired donors, with incorporation or reduction of molecular oxygen"/>
    <property type="evidence" value="ECO:0007669"/>
    <property type="project" value="InterPro"/>
</dbReference>
<comment type="cofactor">
    <cofactor evidence="1 8">
        <name>heme</name>
        <dbReference type="ChEBI" id="CHEBI:30413"/>
    </cofactor>
</comment>
<proteinExistence type="inferred from homology"/>
<dbReference type="InterPro" id="IPR050121">
    <property type="entry name" value="Cytochrome_P450_monoxygenase"/>
</dbReference>
<gene>
    <name evidence="10" type="ORF">GSI_11350</name>
</gene>
<evidence type="ECO:0000256" key="2">
    <source>
        <dbReference type="ARBA" id="ARBA00005179"/>
    </source>
</evidence>
<evidence type="ECO:0000313" key="10">
    <source>
        <dbReference type="EMBL" id="PIL25602.1"/>
    </source>
</evidence>
<dbReference type="InterPro" id="IPR001128">
    <property type="entry name" value="Cyt_P450"/>
</dbReference>
<evidence type="ECO:0000256" key="7">
    <source>
        <dbReference type="ARBA" id="ARBA00023033"/>
    </source>
</evidence>
<name>A0A2G8RVR7_9APHY</name>
<comment type="caution">
    <text evidence="10">The sequence shown here is derived from an EMBL/GenBank/DDBJ whole genome shotgun (WGS) entry which is preliminary data.</text>
</comment>
<keyword evidence="5" id="KW-0560">Oxidoreductase</keyword>
<evidence type="ECO:0000313" key="11">
    <source>
        <dbReference type="Proteomes" id="UP000230002"/>
    </source>
</evidence>
<evidence type="ECO:0000256" key="3">
    <source>
        <dbReference type="ARBA" id="ARBA00010617"/>
    </source>
</evidence>
<dbReference type="GO" id="GO:0004497">
    <property type="term" value="F:monooxygenase activity"/>
    <property type="evidence" value="ECO:0007669"/>
    <property type="project" value="UniProtKB-KW"/>
</dbReference>
<evidence type="ECO:0000256" key="9">
    <source>
        <dbReference type="SAM" id="Phobius"/>
    </source>
</evidence>
<evidence type="ECO:0000256" key="8">
    <source>
        <dbReference type="PIRSR" id="PIRSR602401-1"/>
    </source>
</evidence>
<dbReference type="Gene3D" id="1.10.630.10">
    <property type="entry name" value="Cytochrome P450"/>
    <property type="match status" value="1"/>
</dbReference>
<accession>A0A2G8RVR7</accession>